<reference evidence="2" key="1">
    <citation type="submission" date="2016-11" db="EMBL/GenBank/DDBJ databases">
        <authorList>
            <person name="Varghese N."/>
            <person name="Submissions S."/>
        </authorList>
    </citation>
    <scope>NUCLEOTIDE SEQUENCE [LARGE SCALE GENOMIC DNA]</scope>
    <source>
        <strain evidence="2">CGMCC 1.6496</strain>
    </source>
</reference>
<organism evidence="1 2">
    <name type="scientific">Virgibacillus chiguensis</name>
    <dbReference type="NCBI Taxonomy" id="411959"/>
    <lineage>
        <taxon>Bacteria</taxon>
        <taxon>Bacillati</taxon>
        <taxon>Bacillota</taxon>
        <taxon>Bacilli</taxon>
        <taxon>Bacillales</taxon>
        <taxon>Bacillaceae</taxon>
        <taxon>Virgibacillus</taxon>
    </lineage>
</organism>
<dbReference type="Proteomes" id="UP000184079">
    <property type="component" value="Unassembled WGS sequence"/>
</dbReference>
<protein>
    <submittedName>
        <fullName evidence="1">Uncharacterized protein</fullName>
    </submittedName>
</protein>
<evidence type="ECO:0000313" key="1">
    <source>
        <dbReference type="EMBL" id="SHH27509.1"/>
    </source>
</evidence>
<evidence type="ECO:0000313" key="2">
    <source>
        <dbReference type="Proteomes" id="UP000184079"/>
    </source>
</evidence>
<dbReference type="EMBL" id="FQXD01000005">
    <property type="protein sequence ID" value="SHH27509.1"/>
    <property type="molecule type" value="Genomic_DNA"/>
</dbReference>
<dbReference type="AlphaFoldDB" id="A0A1M5RMV6"/>
<gene>
    <name evidence="1" type="ORF">SAMN05421807_105217</name>
</gene>
<proteinExistence type="predicted"/>
<sequence length="123" mass="13829">MNINTVNRSLMLWDNGIKNKEATLYSKDGNNEKDKRDGKVEVVTVNGRTKTYLVLADGKRILIADEVSKDQLQQNVSSQEQKESNASETMEFLNHLLGVGSSSFVGFQVSNLQEEKSYGREEN</sequence>
<accession>A0A1M5RMV6</accession>
<dbReference type="RefSeq" id="WP_073007110.1">
    <property type="nucleotide sequence ID" value="NZ_FQXD01000005.1"/>
</dbReference>
<name>A0A1M5RMV6_9BACI</name>
<keyword evidence="2" id="KW-1185">Reference proteome</keyword>